<comment type="subcellular location">
    <subcellularLocation>
        <location evidence="1">Membrane</location>
        <topology evidence="1">Multi-pass membrane protein</topology>
    </subcellularLocation>
</comment>
<protein>
    <recommendedName>
        <fullName evidence="7">Glutathione synthetase</fullName>
    </recommendedName>
</protein>
<evidence type="ECO:0000256" key="3">
    <source>
        <dbReference type="ARBA" id="ARBA00022989"/>
    </source>
</evidence>
<dbReference type="OrthoDB" id="9814012at2"/>
<dbReference type="Pfam" id="PF04193">
    <property type="entry name" value="PQ-loop"/>
    <property type="match status" value="1"/>
</dbReference>
<dbReference type="NCBIfam" id="NF037968">
    <property type="entry name" value="SemiSWEET_2"/>
    <property type="match status" value="1"/>
</dbReference>
<keyword evidence="3" id="KW-1133">Transmembrane helix</keyword>
<evidence type="ECO:0000256" key="1">
    <source>
        <dbReference type="ARBA" id="ARBA00004141"/>
    </source>
</evidence>
<keyword evidence="4" id="KW-0472">Membrane</keyword>
<keyword evidence="6" id="KW-1185">Reference proteome</keyword>
<accession>A0A062TSF8</accession>
<evidence type="ECO:0000256" key="4">
    <source>
        <dbReference type="ARBA" id="ARBA00023136"/>
    </source>
</evidence>
<organism evidence="5 6">
    <name type="scientific">Hyphomonas pacifica</name>
    <dbReference type="NCBI Taxonomy" id="1280941"/>
    <lineage>
        <taxon>Bacteria</taxon>
        <taxon>Pseudomonadati</taxon>
        <taxon>Pseudomonadota</taxon>
        <taxon>Alphaproteobacteria</taxon>
        <taxon>Hyphomonadales</taxon>
        <taxon>Hyphomonadaceae</taxon>
        <taxon>Hyphomonas</taxon>
    </lineage>
</organism>
<evidence type="ECO:0008006" key="7">
    <source>
        <dbReference type="Google" id="ProtNLM"/>
    </source>
</evidence>
<dbReference type="InterPro" id="IPR047662">
    <property type="entry name" value="SemiSWEET"/>
</dbReference>
<dbReference type="STRING" id="1280941.HY2_06380"/>
<dbReference type="Proteomes" id="UP000249123">
    <property type="component" value="Unassembled WGS sequence"/>
</dbReference>
<keyword evidence="2" id="KW-0812">Transmembrane</keyword>
<dbReference type="InterPro" id="IPR006603">
    <property type="entry name" value="PQ-loop_rpt"/>
</dbReference>
<evidence type="ECO:0000313" key="6">
    <source>
        <dbReference type="Proteomes" id="UP000249123"/>
    </source>
</evidence>
<accession>A0A328K587</accession>
<dbReference type="RefSeq" id="WP_034829471.1">
    <property type="nucleotide sequence ID" value="NZ_AWFA01000089.1"/>
</dbReference>
<comment type="caution">
    <text evidence="5">The sequence shown here is derived from an EMBL/GenBank/DDBJ whole genome shotgun (WGS) entry which is preliminary data.</text>
</comment>
<gene>
    <name evidence="5" type="ORF">HY3_07350</name>
</gene>
<name>A0A062TSF8_9PROT</name>
<dbReference type="EMBL" id="AWFB01000003">
    <property type="protein sequence ID" value="RAN35628.1"/>
    <property type="molecule type" value="Genomic_DNA"/>
</dbReference>
<dbReference type="eggNOG" id="COG4095">
    <property type="taxonomic scope" value="Bacteria"/>
</dbReference>
<evidence type="ECO:0000313" key="5">
    <source>
        <dbReference type="EMBL" id="RAN35628.1"/>
    </source>
</evidence>
<reference evidence="5 6" key="1">
    <citation type="submission" date="2013-04" db="EMBL/GenBank/DDBJ databases">
        <title>Hyphomonas sp. T24B3 Genome Sequencing.</title>
        <authorList>
            <person name="Lai Q."/>
            <person name="Shao Z."/>
        </authorList>
    </citation>
    <scope>NUCLEOTIDE SEQUENCE [LARGE SCALE GENOMIC DNA]</scope>
    <source>
        <strain evidence="5 6">T24B3</strain>
    </source>
</reference>
<sequence length="100" mass="10764">MSDSIGLLAAALTTLSFLPQALLVIRTRQTKGISLIMYIMFTTGVAAWLVYGIMEQSLPMILANSVTLLLAMVILSLKIWHLLQARTQGATESTSAPIAS</sequence>
<evidence type="ECO:0000256" key="2">
    <source>
        <dbReference type="ARBA" id="ARBA00022692"/>
    </source>
</evidence>
<dbReference type="GO" id="GO:0016020">
    <property type="term" value="C:membrane"/>
    <property type="evidence" value="ECO:0007669"/>
    <property type="project" value="UniProtKB-SubCell"/>
</dbReference>
<dbReference type="AlphaFoldDB" id="A0A062TSF8"/>
<dbReference type="GO" id="GO:0051119">
    <property type="term" value="F:sugar transmembrane transporter activity"/>
    <property type="evidence" value="ECO:0007669"/>
    <property type="project" value="InterPro"/>
</dbReference>
<proteinExistence type="predicted"/>
<dbReference type="Gene3D" id="1.20.1280.290">
    <property type="match status" value="1"/>
</dbReference>